<comment type="caution">
    <text evidence="3">The sequence shown here is derived from an EMBL/GenBank/DDBJ whole genome shotgun (WGS) entry which is preliminary data.</text>
</comment>
<dbReference type="InterPro" id="IPR009839">
    <property type="entry name" value="SseB_N"/>
</dbReference>
<dbReference type="EMBL" id="PVZC01000010">
    <property type="protein sequence ID" value="PRX92509.1"/>
    <property type="molecule type" value="Genomic_DNA"/>
</dbReference>
<dbReference type="Pfam" id="PF07179">
    <property type="entry name" value="SseB"/>
    <property type="match status" value="1"/>
</dbReference>
<protein>
    <submittedName>
        <fullName evidence="3">Type III secretion system (T3SS) SseB-like protein</fullName>
    </submittedName>
</protein>
<evidence type="ECO:0000313" key="3">
    <source>
        <dbReference type="EMBL" id="PRX92509.1"/>
    </source>
</evidence>
<dbReference type="OrthoDB" id="3436175at2"/>
<dbReference type="Proteomes" id="UP000237846">
    <property type="component" value="Unassembled WGS sequence"/>
</dbReference>
<evidence type="ECO:0000256" key="1">
    <source>
        <dbReference type="SAM" id="MobiDB-lite"/>
    </source>
</evidence>
<dbReference type="AlphaFoldDB" id="A0A2T0PUD0"/>
<feature type="region of interest" description="Disordered" evidence="1">
    <location>
        <begin position="120"/>
        <end position="140"/>
    </location>
</feature>
<evidence type="ECO:0000313" key="4">
    <source>
        <dbReference type="Proteomes" id="UP000237846"/>
    </source>
</evidence>
<organism evidence="3 4">
    <name type="scientific">Allonocardiopsis opalescens</name>
    <dbReference type="NCBI Taxonomy" id="1144618"/>
    <lineage>
        <taxon>Bacteria</taxon>
        <taxon>Bacillati</taxon>
        <taxon>Actinomycetota</taxon>
        <taxon>Actinomycetes</taxon>
        <taxon>Streptosporangiales</taxon>
        <taxon>Allonocardiopsis</taxon>
    </lineage>
</organism>
<dbReference type="RefSeq" id="WP_106252828.1">
    <property type="nucleotide sequence ID" value="NZ_PVZC01000010.1"/>
</dbReference>
<gene>
    <name evidence="3" type="ORF">CLV72_110271</name>
</gene>
<sequence length="140" mass="14072">MAFPANDVERALAEVLEDTATTPGFLATLRSNELVVPLPEGAGVQSDGSVALPVLTHDDASFVPVFTSEEQLAQLDSSLAYTTVPARELAGMLPEGVGLAVNPGATATVPIPAENVWAIAGTPPDSGPSGPDGSGPAPQA</sequence>
<name>A0A2T0PUD0_9ACTN</name>
<keyword evidence="4" id="KW-1185">Reference proteome</keyword>
<proteinExistence type="predicted"/>
<reference evidence="3 4" key="1">
    <citation type="submission" date="2018-03" db="EMBL/GenBank/DDBJ databases">
        <title>Genomic Encyclopedia of Archaeal and Bacterial Type Strains, Phase II (KMG-II): from individual species to whole genera.</title>
        <authorList>
            <person name="Goeker M."/>
        </authorList>
    </citation>
    <scope>NUCLEOTIDE SEQUENCE [LARGE SCALE GENOMIC DNA]</scope>
    <source>
        <strain evidence="3 4">DSM 45601</strain>
    </source>
</reference>
<feature type="domain" description="SseB protein N-terminal" evidence="2">
    <location>
        <begin position="9"/>
        <end position="118"/>
    </location>
</feature>
<evidence type="ECO:0000259" key="2">
    <source>
        <dbReference type="Pfam" id="PF07179"/>
    </source>
</evidence>
<accession>A0A2T0PUD0</accession>